<feature type="compositionally biased region" description="Polar residues" evidence="2">
    <location>
        <begin position="71"/>
        <end position="91"/>
    </location>
</feature>
<dbReference type="Proteomes" id="UP000001554">
    <property type="component" value="Chromosome 3"/>
</dbReference>
<dbReference type="OrthoDB" id="63267at2759"/>
<feature type="region of interest" description="Disordered" evidence="2">
    <location>
        <begin position="62"/>
        <end position="91"/>
    </location>
</feature>
<dbReference type="Gene3D" id="1.20.5.170">
    <property type="match status" value="1"/>
</dbReference>
<protein>
    <submittedName>
        <fullName evidence="5">Uncharacterized protein LOC118412608</fullName>
    </submittedName>
</protein>
<reference evidence="5" key="2">
    <citation type="submission" date="2025-08" db="UniProtKB">
        <authorList>
            <consortium name="RefSeq"/>
        </authorList>
    </citation>
    <scope>IDENTIFICATION</scope>
    <source>
        <strain evidence="5">S238N-H82</strain>
        <tissue evidence="5">Testes</tissue>
    </source>
</reference>
<keyword evidence="4" id="KW-1185">Reference proteome</keyword>
<feature type="domain" description="cGMP-dependent protein kinase N-terminal coiled-coil" evidence="3">
    <location>
        <begin position="16"/>
        <end position="50"/>
    </location>
</feature>
<dbReference type="OMA" id="PNANHSH"/>
<evidence type="ECO:0000259" key="3">
    <source>
        <dbReference type="Pfam" id="PF16808"/>
    </source>
</evidence>
<proteinExistence type="predicted"/>
<keyword evidence="1" id="KW-0175">Coiled coil</keyword>
<dbReference type="GeneID" id="118412608"/>
<dbReference type="KEGG" id="bfo:118412608"/>
<evidence type="ECO:0000256" key="2">
    <source>
        <dbReference type="SAM" id="MobiDB-lite"/>
    </source>
</evidence>
<name>A0A9J7MLJ7_BRAFL</name>
<evidence type="ECO:0000313" key="4">
    <source>
        <dbReference type="Proteomes" id="UP000001554"/>
    </source>
</evidence>
<sequence>MGTLRDLQRALQEKIEELRERDELIDELELELEEKDQLIQRLQSELDKYRSVLRPATQKVGRAKRQAISAEPTSFSEISSTKTESYVKTAT</sequence>
<accession>A0A9J7MLJ7</accession>
<dbReference type="RefSeq" id="XP_035671466.1">
    <property type="nucleotide sequence ID" value="XM_035815573.1"/>
</dbReference>
<evidence type="ECO:0000256" key="1">
    <source>
        <dbReference type="SAM" id="Coils"/>
    </source>
</evidence>
<organism evidence="4 5">
    <name type="scientific">Branchiostoma floridae</name>
    <name type="common">Florida lancelet</name>
    <name type="synonym">Amphioxus</name>
    <dbReference type="NCBI Taxonomy" id="7739"/>
    <lineage>
        <taxon>Eukaryota</taxon>
        <taxon>Metazoa</taxon>
        <taxon>Chordata</taxon>
        <taxon>Cephalochordata</taxon>
        <taxon>Leptocardii</taxon>
        <taxon>Amphioxiformes</taxon>
        <taxon>Branchiostomatidae</taxon>
        <taxon>Branchiostoma</taxon>
    </lineage>
</organism>
<reference evidence="4" key="1">
    <citation type="journal article" date="2020" name="Nat. Ecol. Evol.">
        <title>Deeply conserved synteny resolves early events in vertebrate evolution.</title>
        <authorList>
            <person name="Simakov O."/>
            <person name="Marletaz F."/>
            <person name="Yue J.X."/>
            <person name="O'Connell B."/>
            <person name="Jenkins J."/>
            <person name="Brandt A."/>
            <person name="Calef R."/>
            <person name="Tung C.H."/>
            <person name="Huang T.K."/>
            <person name="Schmutz J."/>
            <person name="Satoh N."/>
            <person name="Yu J.K."/>
            <person name="Putnam N.H."/>
            <person name="Green R.E."/>
            <person name="Rokhsar D.S."/>
        </authorList>
    </citation>
    <scope>NUCLEOTIDE SEQUENCE [LARGE SCALE GENOMIC DNA]</scope>
    <source>
        <strain evidence="4">S238N-H82</strain>
    </source>
</reference>
<evidence type="ECO:0000313" key="5">
    <source>
        <dbReference type="RefSeq" id="XP_035671466.1"/>
    </source>
</evidence>
<dbReference type="InterPro" id="IPR031831">
    <property type="entry name" value="PKcGMP_CC"/>
</dbReference>
<dbReference type="AlphaFoldDB" id="A0A9J7MLJ7"/>
<dbReference type="FunFam" id="1.20.5.170:FF:000046">
    <property type="entry name" value="cGMP-dependent protein kinase 1"/>
    <property type="match status" value="1"/>
</dbReference>
<dbReference type="Pfam" id="PF16808">
    <property type="entry name" value="PKcGMP_CC"/>
    <property type="match status" value="1"/>
</dbReference>
<gene>
    <name evidence="5" type="primary">LOC118412608</name>
</gene>
<feature type="coiled-coil region" evidence="1">
    <location>
        <begin position="1"/>
        <end position="52"/>
    </location>
</feature>